<protein>
    <recommendedName>
        <fullName evidence="2">Clr5 domain-containing protein</fullName>
    </recommendedName>
</protein>
<feature type="region of interest" description="Disordered" evidence="1">
    <location>
        <begin position="193"/>
        <end position="229"/>
    </location>
</feature>
<feature type="region of interest" description="Disordered" evidence="1">
    <location>
        <begin position="47"/>
        <end position="78"/>
    </location>
</feature>
<evidence type="ECO:0000256" key="1">
    <source>
        <dbReference type="SAM" id="MobiDB-lite"/>
    </source>
</evidence>
<proteinExistence type="predicted"/>
<evidence type="ECO:0000313" key="4">
    <source>
        <dbReference type="Proteomes" id="UP000235786"/>
    </source>
</evidence>
<feature type="compositionally biased region" description="Polar residues" evidence="1">
    <location>
        <begin position="209"/>
        <end position="221"/>
    </location>
</feature>
<keyword evidence="4" id="KW-1185">Reference proteome</keyword>
<evidence type="ECO:0000259" key="2">
    <source>
        <dbReference type="Pfam" id="PF14420"/>
    </source>
</evidence>
<feature type="region of interest" description="Disordered" evidence="1">
    <location>
        <begin position="1"/>
        <end position="32"/>
    </location>
</feature>
<gene>
    <name evidence="3" type="ORF">L207DRAFT_642457</name>
</gene>
<name>A0A2J6QSP7_HYAVF</name>
<accession>A0A2J6QSP7</accession>
<feature type="domain" description="Clr5" evidence="2">
    <location>
        <begin position="87"/>
        <end position="138"/>
    </location>
</feature>
<dbReference type="Pfam" id="PF14420">
    <property type="entry name" value="Clr5"/>
    <property type="match status" value="1"/>
</dbReference>
<dbReference type="InterPro" id="IPR025676">
    <property type="entry name" value="Clr5_dom"/>
</dbReference>
<dbReference type="EMBL" id="KZ613975">
    <property type="protein sequence ID" value="PMD29292.1"/>
    <property type="molecule type" value="Genomic_DNA"/>
</dbReference>
<sequence>MHDTMSAPDIDSEKAAEVPASPMSQQQQQPCQLAALQRDLELWATSQLQDTTQAPNILSGKPAEVPTSSTSQQPHPRKLTTLERNNSEWESHKNEIRNLYIDQGKNLKETMQWFEHKRGFTWSERNWKIKLKEWKFEKNVPAKEMNFMAAKARKRELEERKDTMFYRNGILVDGSKVEQFKKQKLSVATIDTKPMPATPQHISYETPKPDSSCNIPTASSEDGSEVQKADRQNLLAAVDENPSSEGGNSFARVFRPNFEQSRSKAGILEGNRLLDFSRSRDGTANYDVQKSLDHIGVVDFSDHNTHSASQRSLQHFLIQTEGVETLDDDCLPSMLLDGLRLVPLKEEVRIARQSMEHGQRSTAQRQYCDIIRKYVKAGWKQNNSFAATVITELIESFDPCTKNEIPALASLLLDLLKSLMSAVMPDSTIYTLCSSALDKLLRANLGISESITWNRVISFYDDPDRELCCLRVLTFVCHLTEFLKGSSLCESNVSLRGLREAILPNWETRDKYKKEPGTIFCRIDNLLAALESVQGPGDHTMRECYSLIEPSITKLASAYSATGLSYEAEALFAALRSQESLEDLGRTRTTRISVRYCRHLERHKRYEELLSVLHDTFANFESFYLAVRNFISAQSFDQVATREDHEGFFDMRDMMDKIPGPLKQYVSSKKAREITRLYKFLTPTRGAYRYSDSHESEDDDITKVVVIEEEDTSQSEEEDREMVDNESANKFGVTYTESLMTGISFNYSDLYR</sequence>
<dbReference type="OrthoDB" id="5986190at2759"/>
<dbReference type="AlphaFoldDB" id="A0A2J6QSP7"/>
<dbReference type="PANTHER" id="PTHR38788:SF3">
    <property type="entry name" value="CLR5 DOMAIN-CONTAINING PROTEIN"/>
    <property type="match status" value="1"/>
</dbReference>
<feature type="compositionally biased region" description="Low complexity" evidence="1">
    <location>
        <begin position="19"/>
        <end position="32"/>
    </location>
</feature>
<organism evidence="3 4">
    <name type="scientific">Hyaloscypha variabilis (strain UAMH 11265 / GT02V1 / F)</name>
    <name type="common">Meliniomyces variabilis</name>
    <dbReference type="NCBI Taxonomy" id="1149755"/>
    <lineage>
        <taxon>Eukaryota</taxon>
        <taxon>Fungi</taxon>
        <taxon>Dikarya</taxon>
        <taxon>Ascomycota</taxon>
        <taxon>Pezizomycotina</taxon>
        <taxon>Leotiomycetes</taxon>
        <taxon>Helotiales</taxon>
        <taxon>Hyaloscyphaceae</taxon>
        <taxon>Hyaloscypha</taxon>
        <taxon>Hyaloscypha variabilis</taxon>
    </lineage>
</organism>
<evidence type="ECO:0000313" key="3">
    <source>
        <dbReference type="EMBL" id="PMD29292.1"/>
    </source>
</evidence>
<reference evidence="3 4" key="1">
    <citation type="submission" date="2016-04" db="EMBL/GenBank/DDBJ databases">
        <title>A degradative enzymes factory behind the ericoid mycorrhizal symbiosis.</title>
        <authorList>
            <consortium name="DOE Joint Genome Institute"/>
            <person name="Martino E."/>
            <person name="Morin E."/>
            <person name="Grelet G."/>
            <person name="Kuo A."/>
            <person name="Kohler A."/>
            <person name="Daghino S."/>
            <person name="Barry K."/>
            <person name="Choi C."/>
            <person name="Cichocki N."/>
            <person name="Clum A."/>
            <person name="Copeland A."/>
            <person name="Hainaut M."/>
            <person name="Haridas S."/>
            <person name="Labutti K."/>
            <person name="Lindquist E."/>
            <person name="Lipzen A."/>
            <person name="Khouja H.-R."/>
            <person name="Murat C."/>
            <person name="Ohm R."/>
            <person name="Olson A."/>
            <person name="Spatafora J."/>
            <person name="Veneault-Fourrey C."/>
            <person name="Henrissat B."/>
            <person name="Grigoriev I."/>
            <person name="Martin F."/>
            <person name="Perotto S."/>
        </authorList>
    </citation>
    <scope>NUCLEOTIDE SEQUENCE [LARGE SCALE GENOMIC DNA]</scope>
    <source>
        <strain evidence="3 4">F</strain>
    </source>
</reference>
<feature type="compositionally biased region" description="Polar residues" evidence="1">
    <location>
        <begin position="47"/>
        <end position="56"/>
    </location>
</feature>
<dbReference type="PANTHER" id="PTHR38788">
    <property type="entry name" value="CLR5 DOMAIN-CONTAINING PROTEIN"/>
    <property type="match status" value="1"/>
</dbReference>
<dbReference type="Proteomes" id="UP000235786">
    <property type="component" value="Unassembled WGS sequence"/>
</dbReference>